<protein>
    <submittedName>
        <fullName evidence="2">Uncharacterized protein</fullName>
    </submittedName>
</protein>
<organism evidence="2">
    <name type="scientific">Amphimedon queenslandica</name>
    <name type="common">Sponge</name>
    <dbReference type="NCBI Taxonomy" id="400682"/>
    <lineage>
        <taxon>Eukaryota</taxon>
        <taxon>Metazoa</taxon>
        <taxon>Porifera</taxon>
        <taxon>Demospongiae</taxon>
        <taxon>Heteroscleromorpha</taxon>
        <taxon>Haplosclerida</taxon>
        <taxon>Niphatidae</taxon>
        <taxon>Amphimedon</taxon>
    </lineage>
</organism>
<name>A0A1X7TCP2_AMPQE</name>
<keyword evidence="1" id="KW-1133">Transmembrane helix</keyword>
<dbReference type="EnsemblMetazoa" id="Aqu2.1.12332_001">
    <property type="protein sequence ID" value="Aqu2.1.12332_001"/>
    <property type="gene ID" value="Aqu2.1.12332"/>
</dbReference>
<dbReference type="InParanoid" id="A0A1X7TCP2"/>
<evidence type="ECO:0000256" key="1">
    <source>
        <dbReference type="SAM" id="Phobius"/>
    </source>
</evidence>
<sequence length="256" mass="29270">MDQEKIFFFAGAGFLGLAALGYKSYYSNSKWRNYSYNYPKLQNDLEKLDGKGLDNVLLVGKIESQDKSKSYNQRGPFVVEATYEEKKTQSWSSWLWSWVGQGQMRTQQSLRTECKVTEDFTMTSDNGSITVKDMKEAHTNATEKSIIDGHKFVMELTHIYNVKKDGKEHSFYVLAYGTTLYALGEAKLEKKGVVFRPREIGSSISSIAFKEKVKSWIFCLLVIGGIVSIGIGLILYYRKQGQGMNDRQRTNDKKYK</sequence>
<keyword evidence="1" id="KW-0472">Membrane</keyword>
<reference evidence="2" key="1">
    <citation type="submission" date="2017-05" db="UniProtKB">
        <authorList>
            <consortium name="EnsemblMetazoa"/>
        </authorList>
    </citation>
    <scope>IDENTIFICATION</scope>
</reference>
<keyword evidence="1" id="KW-0812">Transmembrane</keyword>
<evidence type="ECO:0000313" key="2">
    <source>
        <dbReference type="EnsemblMetazoa" id="Aqu2.1.12332_001"/>
    </source>
</evidence>
<proteinExistence type="predicted"/>
<feature type="transmembrane region" description="Helical" evidence="1">
    <location>
        <begin position="215"/>
        <end position="237"/>
    </location>
</feature>
<accession>A0A1X7TCP2</accession>
<dbReference type="AlphaFoldDB" id="A0A1X7TCP2"/>